<sequence>MLRYSCEDGRVVDAAFLALGDRDLAVLSLDGAEPALLTIAASASGARYVGAGLQWWGKGQDEAMLAPLAEGEDIASAAGTTCRADQPATP</sequence>
<name>A0ABW0SAZ4_9RHOB</name>
<accession>A0ABW0SAZ4</accession>
<dbReference type="RefSeq" id="WP_342454144.1">
    <property type="nucleotide sequence ID" value="NZ_JAGGJP010000004.1"/>
</dbReference>
<evidence type="ECO:0000313" key="6">
    <source>
        <dbReference type="EMBL" id="MFC5566077.1"/>
    </source>
</evidence>
<evidence type="ECO:0000313" key="7">
    <source>
        <dbReference type="Proteomes" id="UP001596056"/>
    </source>
</evidence>
<dbReference type="SUPFAM" id="SSF141488">
    <property type="entry name" value="YdhA-like"/>
    <property type="match status" value="1"/>
</dbReference>
<keyword evidence="3" id="KW-0564">Palmitate</keyword>
<feature type="domain" description="C-type lysozyme inhibitor" evidence="5">
    <location>
        <begin position="4"/>
        <end position="66"/>
    </location>
</feature>
<comment type="caution">
    <text evidence="6">The sequence shown here is derived from an EMBL/GenBank/DDBJ whole genome shotgun (WGS) entry which is preliminary data.</text>
</comment>
<evidence type="ECO:0000259" key="5">
    <source>
        <dbReference type="Pfam" id="PF09864"/>
    </source>
</evidence>
<keyword evidence="4" id="KW-0449">Lipoprotein</keyword>
<evidence type="ECO:0000256" key="3">
    <source>
        <dbReference type="ARBA" id="ARBA00023139"/>
    </source>
</evidence>
<dbReference type="Proteomes" id="UP001596056">
    <property type="component" value="Unassembled WGS sequence"/>
</dbReference>
<reference evidence="7" key="1">
    <citation type="journal article" date="2019" name="Int. J. Syst. Evol. Microbiol.">
        <title>The Global Catalogue of Microorganisms (GCM) 10K type strain sequencing project: providing services to taxonomists for standard genome sequencing and annotation.</title>
        <authorList>
            <consortium name="The Broad Institute Genomics Platform"/>
            <consortium name="The Broad Institute Genome Sequencing Center for Infectious Disease"/>
            <person name="Wu L."/>
            <person name="Ma J."/>
        </authorList>
    </citation>
    <scope>NUCLEOTIDE SEQUENCE [LARGE SCALE GENOMIC DNA]</scope>
    <source>
        <strain evidence="7">KACC 11588</strain>
    </source>
</reference>
<dbReference type="InterPro" id="IPR018660">
    <property type="entry name" value="MliC"/>
</dbReference>
<dbReference type="InterPro" id="IPR036328">
    <property type="entry name" value="MliC_sf"/>
</dbReference>
<dbReference type="EMBL" id="JBHSNA010000004">
    <property type="protein sequence ID" value="MFC5566077.1"/>
    <property type="molecule type" value="Genomic_DNA"/>
</dbReference>
<organism evidence="6 7">
    <name type="scientific">Rubellimicrobium aerolatum</name>
    <dbReference type="NCBI Taxonomy" id="490979"/>
    <lineage>
        <taxon>Bacteria</taxon>
        <taxon>Pseudomonadati</taxon>
        <taxon>Pseudomonadota</taxon>
        <taxon>Alphaproteobacteria</taxon>
        <taxon>Rhodobacterales</taxon>
        <taxon>Roseobacteraceae</taxon>
        <taxon>Rubellimicrobium</taxon>
    </lineage>
</organism>
<keyword evidence="1" id="KW-0732">Signal</keyword>
<gene>
    <name evidence="6" type="ORF">ACFPOC_06535</name>
</gene>
<evidence type="ECO:0000256" key="2">
    <source>
        <dbReference type="ARBA" id="ARBA00023136"/>
    </source>
</evidence>
<keyword evidence="2" id="KW-0472">Membrane</keyword>
<evidence type="ECO:0000256" key="4">
    <source>
        <dbReference type="ARBA" id="ARBA00023288"/>
    </source>
</evidence>
<evidence type="ECO:0000256" key="1">
    <source>
        <dbReference type="ARBA" id="ARBA00022729"/>
    </source>
</evidence>
<proteinExistence type="predicted"/>
<dbReference type="Gene3D" id="2.40.128.200">
    <property type="match status" value="1"/>
</dbReference>
<protein>
    <submittedName>
        <fullName evidence="6">MliC family protein</fullName>
    </submittedName>
</protein>
<keyword evidence="7" id="KW-1185">Reference proteome</keyword>
<dbReference type="Pfam" id="PF09864">
    <property type="entry name" value="MliC"/>
    <property type="match status" value="1"/>
</dbReference>